<dbReference type="NCBIfam" id="NF005174">
    <property type="entry name" value="PRK06649.1"/>
    <property type="match status" value="1"/>
</dbReference>
<feature type="domain" description="V-ATPase proteolipid subunit C-like" evidence="6">
    <location>
        <begin position="84"/>
        <end position="142"/>
    </location>
</feature>
<dbReference type="Pfam" id="PF00137">
    <property type="entry name" value="ATP-synt_C"/>
    <property type="match status" value="1"/>
</dbReference>
<evidence type="ECO:0000256" key="3">
    <source>
        <dbReference type="ARBA" id="ARBA00022989"/>
    </source>
</evidence>
<protein>
    <submittedName>
        <fullName evidence="7">V-type ATP synthase subunit K</fullName>
    </submittedName>
</protein>
<reference evidence="7 8" key="1">
    <citation type="submission" date="2019-08" db="EMBL/GenBank/DDBJ databases">
        <title>In-depth cultivation of the pig gut microbiome towards novel bacterial diversity and tailored functional studies.</title>
        <authorList>
            <person name="Wylensek D."/>
            <person name="Hitch T.C.A."/>
            <person name="Clavel T."/>
        </authorList>
    </citation>
    <scope>NUCLEOTIDE SEQUENCE [LARGE SCALE GENOMIC DNA]</scope>
    <source>
        <strain evidence="7 8">BBE-744-WT-12</strain>
    </source>
</reference>
<proteinExistence type="predicted"/>
<evidence type="ECO:0000313" key="7">
    <source>
        <dbReference type="EMBL" id="MST98327.1"/>
    </source>
</evidence>
<evidence type="ECO:0000313" key="8">
    <source>
        <dbReference type="Proteomes" id="UP000435649"/>
    </source>
</evidence>
<keyword evidence="4 5" id="KW-0472">Membrane</keyword>
<evidence type="ECO:0000256" key="5">
    <source>
        <dbReference type="SAM" id="Phobius"/>
    </source>
</evidence>
<accession>A0A844G3N5</accession>
<dbReference type="InterPro" id="IPR035921">
    <property type="entry name" value="F/V-ATP_Csub_sf"/>
</dbReference>
<evidence type="ECO:0000256" key="1">
    <source>
        <dbReference type="ARBA" id="ARBA00004141"/>
    </source>
</evidence>
<comment type="caution">
    <text evidence="7">The sequence shown here is derived from an EMBL/GenBank/DDBJ whole genome shotgun (WGS) entry which is preliminary data.</text>
</comment>
<dbReference type="SUPFAM" id="SSF81333">
    <property type="entry name" value="F1F0 ATP synthase subunit C"/>
    <property type="match status" value="1"/>
</dbReference>
<evidence type="ECO:0000259" key="6">
    <source>
        <dbReference type="Pfam" id="PF00137"/>
    </source>
</evidence>
<dbReference type="Proteomes" id="UP000435649">
    <property type="component" value="Unassembled WGS sequence"/>
</dbReference>
<dbReference type="Gene3D" id="1.20.120.610">
    <property type="entry name" value="lithium bound rotor ring of v- atpase"/>
    <property type="match status" value="1"/>
</dbReference>
<dbReference type="GO" id="GO:0033177">
    <property type="term" value="C:proton-transporting two-sector ATPase complex, proton-transporting domain"/>
    <property type="evidence" value="ECO:0007669"/>
    <property type="project" value="InterPro"/>
</dbReference>
<dbReference type="GO" id="GO:0015078">
    <property type="term" value="F:proton transmembrane transporter activity"/>
    <property type="evidence" value="ECO:0007669"/>
    <property type="project" value="InterPro"/>
</dbReference>
<feature type="transmembrane region" description="Helical" evidence="5">
    <location>
        <begin position="80"/>
        <end position="102"/>
    </location>
</feature>
<comment type="subcellular location">
    <subcellularLocation>
        <location evidence="1">Membrane</location>
        <topology evidence="1">Multi-pass membrane protein</topology>
    </subcellularLocation>
</comment>
<feature type="transmembrane region" description="Helical" evidence="5">
    <location>
        <begin position="123"/>
        <end position="144"/>
    </location>
</feature>
<sequence>MALAKVGGYAAVGLAAMGSSMGTGIAGAAAIGAWKKCYQQDKPAPFLLLAMAGAPLSQTIYGMIMMILISGAAAKTPGMWPLYLAVGVFGGLAQMFSALFQGRAAAGGCNSFAETNQGFANDLMILGVVETCAIFALVFSIMVMA</sequence>
<gene>
    <name evidence="7" type="ORF">FYJ85_14890</name>
</gene>
<name>A0A844G3N5_9BACT</name>
<evidence type="ECO:0000256" key="2">
    <source>
        <dbReference type="ARBA" id="ARBA00022692"/>
    </source>
</evidence>
<keyword evidence="8" id="KW-1185">Reference proteome</keyword>
<feature type="transmembrane region" description="Helical" evidence="5">
    <location>
        <begin position="6"/>
        <end position="34"/>
    </location>
</feature>
<evidence type="ECO:0000256" key="4">
    <source>
        <dbReference type="ARBA" id="ARBA00023136"/>
    </source>
</evidence>
<keyword evidence="2 5" id="KW-0812">Transmembrane</keyword>
<organism evidence="7 8">
    <name type="scientific">Victivallis lenta</name>
    <dbReference type="NCBI Taxonomy" id="2606640"/>
    <lineage>
        <taxon>Bacteria</taxon>
        <taxon>Pseudomonadati</taxon>
        <taxon>Lentisphaerota</taxon>
        <taxon>Lentisphaeria</taxon>
        <taxon>Victivallales</taxon>
        <taxon>Victivallaceae</taxon>
        <taxon>Victivallis</taxon>
    </lineage>
</organism>
<feature type="transmembrane region" description="Helical" evidence="5">
    <location>
        <begin position="46"/>
        <end position="74"/>
    </location>
</feature>
<keyword evidence="3 5" id="KW-1133">Transmembrane helix</keyword>
<dbReference type="AlphaFoldDB" id="A0A844G3N5"/>
<dbReference type="EMBL" id="VUNS01000017">
    <property type="protein sequence ID" value="MST98327.1"/>
    <property type="molecule type" value="Genomic_DNA"/>
</dbReference>
<dbReference type="InterPro" id="IPR002379">
    <property type="entry name" value="ATPase_proteolipid_c-like_dom"/>
</dbReference>